<dbReference type="InterPro" id="IPR012337">
    <property type="entry name" value="RNaseH-like_sf"/>
</dbReference>
<dbReference type="AlphaFoldDB" id="A0A1U9Z7T2"/>
<protein>
    <submittedName>
        <fullName evidence="2">Transposon Tn7 transposition protein TnsB</fullName>
    </submittedName>
</protein>
<sequence length="229" mass="25644">MRRSGGTVTAEVVAEAREEYGIPHSTLFRLVARFRKTQRISSLKPKKRGTKEGVTRLYPRTERVIAEQVDDFWLKKERPSFAALLRRIREVCLAEGLSAPARRTVQRRVSELIPISAARKRGEREIEAASTPSPGQLSVAKPNALWQIDHTIVDVIVVDEQYRQPIGRPVLTIAIDVCTRMVAGFHLSLEAPSRTSVGLCLLHAVYDKTAWLDERGIEIPWPIAGVMSG</sequence>
<dbReference type="Gene3D" id="3.30.420.10">
    <property type="entry name" value="Ribonuclease H-like superfamily/Ribonuclease H"/>
    <property type="match status" value="1"/>
</dbReference>
<dbReference type="Gene3D" id="1.10.10.60">
    <property type="entry name" value="Homeodomain-like"/>
    <property type="match status" value="1"/>
</dbReference>
<accession>A0A1U9Z7T2</accession>
<dbReference type="InterPro" id="IPR015126">
    <property type="entry name" value="Mu_I-gamma"/>
</dbReference>
<evidence type="ECO:0000313" key="3">
    <source>
        <dbReference type="Proteomes" id="UP000191135"/>
    </source>
</evidence>
<dbReference type="SUPFAM" id="SSF53098">
    <property type="entry name" value="Ribonuclease H-like"/>
    <property type="match status" value="1"/>
</dbReference>
<evidence type="ECO:0000259" key="1">
    <source>
        <dbReference type="Pfam" id="PF09039"/>
    </source>
</evidence>
<dbReference type="Proteomes" id="UP000191135">
    <property type="component" value="Plasmid pMM593"/>
</dbReference>
<dbReference type="Pfam" id="PF09039">
    <property type="entry name" value="HTH_Tnp_Mu_2"/>
    <property type="match status" value="1"/>
</dbReference>
<evidence type="ECO:0000313" key="2">
    <source>
        <dbReference type="EMBL" id="AQZ53777.1"/>
    </source>
</evidence>
<reference evidence="2 3" key="1">
    <citation type="submission" date="2017-03" db="EMBL/GenBank/DDBJ databases">
        <title>Foreign affairs: Plasmid Transfer between Roseobacters and Rhizobia.</title>
        <authorList>
            <person name="Bartling P."/>
            <person name="Bunk B."/>
            <person name="Overmann J."/>
            <person name="Brinkmann H."/>
            <person name="Petersen J."/>
        </authorList>
    </citation>
    <scope>NUCLEOTIDE SEQUENCE [LARGE SCALE GENOMIC DNA]</scope>
    <source>
        <strain evidence="2 3">MACL11</strain>
        <plasmid evidence="3">Plasmid pmm593</plasmid>
    </source>
</reference>
<geneLocation type="plasmid" evidence="3">
    <name>pmm593</name>
</geneLocation>
<dbReference type="EMBL" id="CP020331">
    <property type="protein sequence ID" value="AQZ53777.1"/>
    <property type="molecule type" value="Genomic_DNA"/>
</dbReference>
<name>A0A1U9Z7T2_9HYPH</name>
<keyword evidence="3" id="KW-1185">Reference proteome</keyword>
<dbReference type="GO" id="GO:0003676">
    <property type="term" value="F:nucleic acid binding"/>
    <property type="evidence" value="ECO:0007669"/>
    <property type="project" value="InterPro"/>
</dbReference>
<dbReference type="InterPro" id="IPR036397">
    <property type="entry name" value="RNaseH_sf"/>
</dbReference>
<feature type="domain" description="Mu DNA binding I gamma subdomain" evidence="1">
    <location>
        <begin position="68"/>
        <end position="115"/>
    </location>
</feature>
<gene>
    <name evidence="2" type="primary">tnsB_1</name>
    <name evidence="2" type="ORF">Mame_04485</name>
</gene>
<keyword evidence="2" id="KW-0614">Plasmid</keyword>
<proteinExistence type="predicted"/>
<dbReference type="KEGG" id="mmed:Mame_04485"/>
<organism evidence="2 3">
    <name type="scientific">Martelella mediterranea DSM 17316</name>
    <dbReference type="NCBI Taxonomy" id="1122214"/>
    <lineage>
        <taxon>Bacteria</taxon>
        <taxon>Pseudomonadati</taxon>
        <taxon>Pseudomonadota</taxon>
        <taxon>Alphaproteobacteria</taxon>
        <taxon>Hyphomicrobiales</taxon>
        <taxon>Aurantimonadaceae</taxon>
        <taxon>Martelella</taxon>
    </lineage>
</organism>